<proteinExistence type="predicted"/>
<comment type="caution">
    <text evidence="2">The sequence shown here is derived from an EMBL/GenBank/DDBJ whole genome shotgun (WGS) entry which is preliminary data.</text>
</comment>
<dbReference type="Proteomes" id="UP001519921">
    <property type="component" value="Unassembled WGS sequence"/>
</dbReference>
<accession>A0ABS7AS15</accession>
<name>A0ABS7AS15_9CLOT</name>
<organism evidence="2 3">
    <name type="scientific">Clostridium weizhouense</name>
    <dbReference type="NCBI Taxonomy" id="2859781"/>
    <lineage>
        <taxon>Bacteria</taxon>
        <taxon>Bacillati</taxon>
        <taxon>Bacillota</taxon>
        <taxon>Clostridia</taxon>
        <taxon>Eubacteriales</taxon>
        <taxon>Clostridiaceae</taxon>
        <taxon>Clostridium</taxon>
    </lineage>
</organism>
<keyword evidence="1" id="KW-1133">Transmembrane helix</keyword>
<dbReference type="EMBL" id="JAHXPT010000014">
    <property type="protein sequence ID" value="MBW6411459.1"/>
    <property type="molecule type" value="Genomic_DNA"/>
</dbReference>
<keyword evidence="1" id="KW-0472">Membrane</keyword>
<keyword evidence="3" id="KW-1185">Reference proteome</keyword>
<keyword evidence="1" id="KW-0812">Transmembrane</keyword>
<gene>
    <name evidence="2" type="ORF">KYD98_15315</name>
</gene>
<dbReference type="RefSeq" id="WP_219780922.1">
    <property type="nucleotide sequence ID" value="NZ_JAHXPT010000014.1"/>
</dbReference>
<evidence type="ECO:0000256" key="1">
    <source>
        <dbReference type="SAM" id="Phobius"/>
    </source>
</evidence>
<sequence length="46" mass="5282">MKNIINSVLINKDLRRGAILTLVLVLALTAFFFYSESDLPFVYSQF</sequence>
<evidence type="ECO:0000313" key="2">
    <source>
        <dbReference type="EMBL" id="MBW6411459.1"/>
    </source>
</evidence>
<evidence type="ECO:0000313" key="3">
    <source>
        <dbReference type="Proteomes" id="UP001519921"/>
    </source>
</evidence>
<protein>
    <submittedName>
        <fullName evidence="2">Uncharacterized protein</fullName>
    </submittedName>
</protein>
<feature type="transmembrane region" description="Helical" evidence="1">
    <location>
        <begin position="17"/>
        <end position="34"/>
    </location>
</feature>
<reference evidence="2 3" key="1">
    <citation type="submission" date="2021-07" db="EMBL/GenBank/DDBJ databases">
        <title>Clostridium weizhouense sp. nov., an anaerobic bacterium isolated from activated sludge of Petroleum wastewater.</title>
        <authorList>
            <person name="Li Q."/>
        </authorList>
    </citation>
    <scope>NUCLEOTIDE SEQUENCE [LARGE SCALE GENOMIC DNA]</scope>
    <source>
        <strain evidence="2 3">YB-6</strain>
    </source>
</reference>